<name>A0ABD6QKH6_MYCFO</name>
<evidence type="ECO:0000313" key="2">
    <source>
        <dbReference type="EMBL" id="OMC40903.1"/>
    </source>
</evidence>
<evidence type="ECO:0000259" key="1">
    <source>
        <dbReference type="Pfam" id="PF11706"/>
    </source>
</evidence>
<dbReference type="Gene3D" id="1.10.3300.10">
    <property type="entry name" value="Jann2411-like domain"/>
    <property type="match status" value="1"/>
</dbReference>
<protein>
    <recommendedName>
        <fullName evidence="1">Zinc finger CGNR domain-containing protein</fullName>
    </recommendedName>
</protein>
<dbReference type="InterPro" id="IPR023286">
    <property type="entry name" value="ABATE_dom_sf"/>
</dbReference>
<dbReference type="InterPro" id="IPR021005">
    <property type="entry name" value="Znf_CGNR"/>
</dbReference>
<dbReference type="InterPro" id="IPR010852">
    <property type="entry name" value="ABATE"/>
</dbReference>
<comment type="caution">
    <text evidence="2">The sequence shown here is derived from an EMBL/GenBank/DDBJ whole genome shotgun (WGS) entry which is preliminary data.</text>
</comment>
<dbReference type="Proteomes" id="UP000187001">
    <property type="component" value="Unassembled WGS sequence"/>
</dbReference>
<dbReference type="PANTHER" id="PTHR35525:SF3">
    <property type="entry name" value="BLL6575 PROTEIN"/>
    <property type="match status" value="1"/>
</dbReference>
<accession>A0ABD6QKH6</accession>
<sequence length="178" mass="20059">MHVNHYIEPLLRNVTDLLNRPPTTPSDLERRWSARDMPMHCRAMRKDLEQVCDFLELWTAVVDAGTETERVRVLNELLTRFATSPSITNHDGSGWHLHYRDADAGFAATLAGATSAAAAHFLTERGTQRIRRCALDECTMAFVDFSRPGTQKYCTHRCANRDAVRRHRAGSAGTGARH</sequence>
<dbReference type="Pfam" id="PF11706">
    <property type="entry name" value="zf-CGNR"/>
    <property type="match status" value="1"/>
</dbReference>
<proteinExistence type="predicted"/>
<feature type="domain" description="Zinc finger CGNR" evidence="1">
    <location>
        <begin position="129"/>
        <end position="169"/>
    </location>
</feature>
<dbReference type="SUPFAM" id="SSF160904">
    <property type="entry name" value="Jann2411-like"/>
    <property type="match status" value="1"/>
</dbReference>
<gene>
    <name evidence="2" type="ORF">A5742_32310</name>
</gene>
<evidence type="ECO:0000313" key="3">
    <source>
        <dbReference type="Proteomes" id="UP000187001"/>
    </source>
</evidence>
<dbReference type="AlphaFoldDB" id="A0ABD6QKH6"/>
<reference evidence="2 3" key="1">
    <citation type="submission" date="2016-07" db="EMBL/GenBank/DDBJ databases">
        <authorList>
            <person name="Sutton G."/>
            <person name="Brinkac L."/>
            <person name="Sanka R."/>
            <person name="Adams M."/>
            <person name="Lau E."/>
            <person name="Kumar A."/>
            <person name="Macaden R."/>
        </authorList>
    </citation>
    <scope>NUCLEOTIDE SEQUENCE [LARGE SCALE GENOMIC DNA]</scope>
    <source>
        <strain evidence="2 3">GA-0871</strain>
    </source>
</reference>
<dbReference type="EMBL" id="MBER01000102">
    <property type="protein sequence ID" value="OMC40903.1"/>
    <property type="molecule type" value="Genomic_DNA"/>
</dbReference>
<dbReference type="PANTHER" id="PTHR35525">
    <property type="entry name" value="BLL6575 PROTEIN"/>
    <property type="match status" value="1"/>
</dbReference>
<organism evidence="2 3">
    <name type="scientific">Mycolicibacterium fortuitum</name>
    <name type="common">Mycobacterium fortuitum</name>
    <dbReference type="NCBI Taxonomy" id="1766"/>
    <lineage>
        <taxon>Bacteria</taxon>
        <taxon>Bacillati</taxon>
        <taxon>Actinomycetota</taxon>
        <taxon>Actinomycetes</taxon>
        <taxon>Mycobacteriales</taxon>
        <taxon>Mycobacteriaceae</taxon>
        <taxon>Mycolicibacterium</taxon>
    </lineage>
</organism>